<dbReference type="Pfam" id="PF00930">
    <property type="entry name" value="DPPIV_N"/>
    <property type="match status" value="1"/>
</dbReference>
<protein>
    <recommendedName>
        <fullName evidence="1">Dipeptidylpeptidase IV N-terminal domain-containing protein</fullName>
    </recommendedName>
</protein>
<dbReference type="OrthoDB" id="16520at2759"/>
<proteinExistence type="predicted"/>
<dbReference type="Proteomes" id="UP000078046">
    <property type="component" value="Unassembled WGS sequence"/>
</dbReference>
<dbReference type="InterPro" id="IPR002469">
    <property type="entry name" value="Peptidase_S9B_N"/>
</dbReference>
<sequence length="268" mass="31386">MAENFPRNFLFENIGEKCYYICKNENIACIKYLHLIDLQNLRIKDEKILISWEDAKSRVNEKFNINHSPNDGIFNELMDQRMRKYNTTNIRNMVKSYDDAYIGFEVFPNYIYITNVLNSKWQVFSNKEEGLLTRPLFCTFNSNIMAFVTVGAKDVFIGNFETGELVKILSVDDPNLFIGCPSYIIMEEFNRFDGCWWIDYGNCQDYYLLVEYINNKKVENVKLHCKDNIIDIPYSCAGSANASSIIKLIHFKKNDESISVMYIILHYG</sequence>
<accession>A0A177AYG1</accession>
<keyword evidence="3" id="KW-1185">Reference proteome</keyword>
<feature type="domain" description="Dipeptidylpeptidase IV N-terminal" evidence="1">
    <location>
        <begin position="137"/>
        <end position="255"/>
    </location>
</feature>
<evidence type="ECO:0000313" key="3">
    <source>
        <dbReference type="Proteomes" id="UP000078046"/>
    </source>
</evidence>
<dbReference type="SUPFAM" id="SSF82171">
    <property type="entry name" value="DPP6 N-terminal domain-like"/>
    <property type="match status" value="1"/>
</dbReference>
<comment type="caution">
    <text evidence="2">The sequence shown here is derived from an EMBL/GenBank/DDBJ whole genome shotgun (WGS) entry which is preliminary data.</text>
</comment>
<dbReference type="AlphaFoldDB" id="A0A177AYG1"/>
<evidence type="ECO:0000259" key="1">
    <source>
        <dbReference type="Pfam" id="PF00930"/>
    </source>
</evidence>
<organism evidence="2 3">
    <name type="scientific">Intoshia linei</name>
    <dbReference type="NCBI Taxonomy" id="1819745"/>
    <lineage>
        <taxon>Eukaryota</taxon>
        <taxon>Metazoa</taxon>
        <taxon>Spiralia</taxon>
        <taxon>Lophotrochozoa</taxon>
        <taxon>Mesozoa</taxon>
        <taxon>Orthonectida</taxon>
        <taxon>Rhopaluridae</taxon>
        <taxon>Intoshia</taxon>
    </lineage>
</organism>
<name>A0A177AYG1_9BILA</name>
<evidence type="ECO:0000313" key="2">
    <source>
        <dbReference type="EMBL" id="OAF67067.1"/>
    </source>
</evidence>
<reference evidence="2 3" key="1">
    <citation type="submission" date="2016-04" db="EMBL/GenBank/DDBJ databases">
        <title>The genome of Intoshia linei affirms orthonectids as highly simplified spiralians.</title>
        <authorList>
            <person name="Mikhailov K.V."/>
            <person name="Slusarev G.S."/>
            <person name="Nikitin M.A."/>
            <person name="Logacheva M.D."/>
            <person name="Penin A."/>
            <person name="Aleoshin V."/>
            <person name="Panchin Y.V."/>
        </authorList>
    </citation>
    <scope>NUCLEOTIDE SEQUENCE [LARGE SCALE GENOMIC DNA]</scope>
    <source>
        <strain evidence="2">Intl2013</strain>
        <tissue evidence="2">Whole animal</tissue>
    </source>
</reference>
<gene>
    <name evidence="2" type="ORF">A3Q56_05201</name>
</gene>
<dbReference type="Gene3D" id="2.140.10.30">
    <property type="entry name" value="Dipeptidylpeptidase IV, N-terminal domain"/>
    <property type="match status" value="1"/>
</dbReference>
<dbReference type="EMBL" id="LWCA01000752">
    <property type="protein sequence ID" value="OAF67067.1"/>
    <property type="molecule type" value="Genomic_DNA"/>
</dbReference>
<dbReference type="GO" id="GO:0006508">
    <property type="term" value="P:proteolysis"/>
    <property type="evidence" value="ECO:0007669"/>
    <property type="project" value="InterPro"/>
</dbReference>